<reference evidence="2 3" key="1">
    <citation type="submission" date="2019-11" db="EMBL/GenBank/DDBJ databases">
        <title>Venturia inaequalis Genome Resource.</title>
        <authorList>
            <person name="Lichtner F.J."/>
        </authorList>
    </citation>
    <scope>NUCLEOTIDE SEQUENCE [LARGE SCALE GENOMIC DNA]</scope>
    <source>
        <strain evidence="2">Bline_iso_100314</strain>
    </source>
</reference>
<protein>
    <submittedName>
        <fullName evidence="2">Uncharacterized protein</fullName>
    </submittedName>
</protein>
<proteinExistence type="predicted"/>
<evidence type="ECO:0000256" key="1">
    <source>
        <dbReference type="SAM" id="MobiDB-lite"/>
    </source>
</evidence>
<accession>A0A8H3YKK7</accession>
<sequence length="66" mass="6908">MRTLRRDALAKLATLAANSPPSAGKQADIARLCKRCPGTRSRLNGSTNGRVSRASNGTSAVARVPM</sequence>
<comment type="caution">
    <text evidence="2">The sequence shown here is derived from an EMBL/GenBank/DDBJ whole genome shotgun (WGS) entry which is preliminary data.</text>
</comment>
<organism evidence="2 3">
    <name type="scientific">Venturia inaequalis</name>
    <name type="common">Apple scab fungus</name>
    <dbReference type="NCBI Taxonomy" id="5025"/>
    <lineage>
        <taxon>Eukaryota</taxon>
        <taxon>Fungi</taxon>
        <taxon>Dikarya</taxon>
        <taxon>Ascomycota</taxon>
        <taxon>Pezizomycotina</taxon>
        <taxon>Dothideomycetes</taxon>
        <taxon>Pleosporomycetidae</taxon>
        <taxon>Venturiales</taxon>
        <taxon>Venturiaceae</taxon>
        <taxon>Venturia</taxon>
    </lineage>
</organism>
<evidence type="ECO:0000313" key="2">
    <source>
        <dbReference type="EMBL" id="KAE9963924.1"/>
    </source>
</evidence>
<dbReference type="AlphaFoldDB" id="A0A8H3YKK7"/>
<name>A0A8H3YKK7_VENIN</name>
<feature type="non-terminal residue" evidence="2">
    <location>
        <position position="66"/>
    </location>
</feature>
<dbReference type="Proteomes" id="UP000433883">
    <property type="component" value="Unassembled WGS sequence"/>
</dbReference>
<evidence type="ECO:0000313" key="3">
    <source>
        <dbReference type="Proteomes" id="UP000433883"/>
    </source>
</evidence>
<gene>
    <name evidence="2" type="ORF">BLS_008796</name>
</gene>
<feature type="region of interest" description="Disordered" evidence="1">
    <location>
        <begin position="37"/>
        <end position="66"/>
    </location>
</feature>
<feature type="compositionally biased region" description="Polar residues" evidence="1">
    <location>
        <begin position="41"/>
        <end position="59"/>
    </location>
</feature>
<dbReference type="EMBL" id="WNWQ01000766">
    <property type="protein sequence ID" value="KAE9963924.1"/>
    <property type="molecule type" value="Genomic_DNA"/>
</dbReference>